<dbReference type="EMBL" id="MPUH01000169">
    <property type="protein sequence ID" value="OMJ87760.1"/>
    <property type="molecule type" value="Genomic_DNA"/>
</dbReference>
<keyword evidence="2" id="KW-1185">Reference proteome</keyword>
<protein>
    <submittedName>
        <fullName evidence="1">Uncharacterized protein</fullName>
    </submittedName>
</protein>
<dbReference type="Proteomes" id="UP000187209">
    <property type="component" value="Unassembled WGS sequence"/>
</dbReference>
<proteinExistence type="predicted"/>
<sequence>MESELTERKNPNLYKYKIRVISEEETDLVSIVPEMLQKIDANKSVVDSDSIENPINEEPTISIEVQGQAIINALEILKNRTDDLQLQLNAQTKALTKLHCPELAVGKIESMLFQMEDIKTRKIFSNCLICTESCSII</sequence>
<organism evidence="1 2">
    <name type="scientific">Stentor coeruleus</name>
    <dbReference type="NCBI Taxonomy" id="5963"/>
    <lineage>
        <taxon>Eukaryota</taxon>
        <taxon>Sar</taxon>
        <taxon>Alveolata</taxon>
        <taxon>Ciliophora</taxon>
        <taxon>Postciliodesmatophora</taxon>
        <taxon>Heterotrichea</taxon>
        <taxon>Heterotrichida</taxon>
        <taxon>Stentoridae</taxon>
        <taxon>Stentor</taxon>
    </lineage>
</organism>
<dbReference type="AlphaFoldDB" id="A0A1R2CFP4"/>
<evidence type="ECO:0000313" key="2">
    <source>
        <dbReference type="Proteomes" id="UP000187209"/>
    </source>
</evidence>
<name>A0A1R2CFP4_9CILI</name>
<evidence type="ECO:0000313" key="1">
    <source>
        <dbReference type="EMBL" id="OMJ87760.1"/>
    </source>
</evidence>
<reference evidence="1 2" key="1">
    <citation type="submission" date="2016-11" db="EMBL/GenBank/DDBJ databases">
        <title>The macronuclear genome of Stentor coeruleus: a giant cell with tiny introns.</title>
        <authorList>
            <person name="Slabodnick M."/>
            <person name="Ruby J.G."/>
            <person name="Reiff S.B."/>
            <person name="Swart E.C."/>
            <person name="Gosai S."/>
            <person name="Prabakaran S."/>
            <person name="Witkowska E."/>
            <person name="Larue G.E."/>
            <person name="Fisher S."/>
            <person name="Freeman R.M."/>
            <person name="Gunawardena J."/>
            <person name="Chu W."/>
            <person name="Stover N.A."/>
            <person name="Gregory B.D."/>
            <person name="Nowacki M."/>
            <person name="Derisi J."/>
            <person name="Roy S.W."/>
            <person name="Marshall W.F."/>
            <person name="Sood P."/>
        </authorList>
    </citation>
    <scope>NUCLEOTIDE SEQUENCE [LARGE SCALE GENOMIC DNA]</scope>
    <source>
        <strain evidence="1">WM001</strain>
    </source>
</reference>
<accession>A0A1R2CFP4</accession>
<gene>
    <name evidence="1" type="ORF">SteCoe_10507</name>
</gene>
<comment type="caution">
    <text evidence="1">The sequence shown here is derived from an EMBL/GenBank/DDBJ whole genome shotgun (WGS) entry which is preliminary data.</text>
</comment>